<sequence length="92" mass="9679">MSQVVHSEPCGPHAPTFIAAAGTHVFPLQQPVAHDAAVQVHAPLLQTCPAPHVAPPGPQRHTPPSQRSADEPQPPHDAPPTPHCEVLCVVTH</sequence>
<evidence type="ECO:0000256" key="1">
    <source>
        <dbReference type="SAM" id="MobiDB-lite"/>
    </source>
</evidence>
<evidence type="ECO:0000313" key="3">
    <source>
        <dbReference type="Proteomes" id="UP000249061"/>
    </source>
</evidence>
<dbReference type="AlphaFoldDB" id="A0A2W5T8J8"/>
<name>A0A2W5T8J8_9BACT</name>
<evidence type="ECO:0000313" key="2">
    <source>
        <dbReference type="EMBL" id="PZR11840.1"/>
    </source>
</evidence>
<proteinExistence type="predicted"/>
<feature type="region of interest" description="Disordered" evidence="1">
    <location>
        <begin position="48"/>
        <end position="83"/>
    </location>
</feature>
<accession>A0A2W5T8J8</accession>
<protein>
    <submittedName>
        <fullName evidence="2">Uncharacterized protein</fullName>
    </submittedName>
</protein>
<gene>
    <name evidence="2" type="ORF">DI536_16015</name>
</gene>
<comment type="caution">
    <text evidence="2">The sequence shown here is derived from an EMBL/GenBank/DDBJ whole genome shotgun (WGS) entry which is preliminary data.</text>
</comment>
<organism evidence="2 3">
    <name type="scientific">Archangium gephyra</name>
    <dbReference type="NCBI Taxonomy" id="48"/>
    <lineage>
        <taxon>Bacteria</taxon>
        <taxon>Pseudomonadati</taxon>
        <taxon>Myxococcota</taxon>
        <taxon>Myxococcia</taxon>
        <taxon>Myxococcales</taxon>
        <taxon>Cystobacterineae</taxon>
        <taxon>Archangiaceae</taxon>
        <taxon>Archangium</taxon>
    </lineage>
</organism>
<dbReference type="EMBL" id="QFQP01000013">
    <property type="protein sequence ID" value="PZR11840.1"/>
    <property type="molecule type" value="Genomic_DNA"/>
</dbReference>
<reference evidence="2 3" key="1">
    <citation type="submission" date="2017-08" db="EMBL/GenBank/DDBJ databases">
        <title>Infants hospitalized years apart are colonized by the same room-sourced microbial strains.</title>
        <authorList>
            <person name="Brooks B."/>
            <person name="Olm M.R."/>
            <person name="Firek B.A."/>
            <person name="Baker R."/>
            <person name="Thomas B.C."/>
            <person name="Morowitz M.J."/>
            <person name="Banfield J.F."/>
        </authorList>
    </citation>
    <scope>NUCLEOTIDE SEQUENCE [LARGE SCALE GENOMIC DNA]</scope>
    <source>
        <strain evidence="2">S2_003_000_R2_14</strain>
    </source>
</reference>
<dbReference type="Proteomes" id="UP000249061">
    <property type="component" value="Unassembled WGS sequence"/>
</dbReference>